<organism evidence="2 3">
    <name type="scientific">Heterobasidion irregulare (strain TC 32-1)</name>
    <dbReference type="NCBI Taxonomy" id="747525"/>
    <lineage>
        <taxon>Eukaryota</taxon>
        <taxon>Fungi</taxon>
        <taxon>Dikarya</taxon>
        <taxon>Basidiomycota</taxon>
        <taxon>Agaricomycotina</taxon>
        <taxon>Agaricomycetes</taxon>
        <taxon>Russulales</taxon>
        <taxon>Bondarzewiaceae</taxon>
        <taxon>Heterobasidion</taxon>
        <taxon>Heterobasidion annosum species complex</taxon>
    </lineage>
</organism>
<reference evidence="2 3" key="1">
    <citation type="journal article" date="2012" name="New Phytol.">
        <title>Insight into trade-off between wood decay and parasitism from the genome of a fungal forest pathogen.</title>
        <authorList>
            <person name="Olson A."/>
            <person name="Aerts A."/>
            <person name="Asiegbu F."/>
            <person name="Belbahri L."/>
            <person name="Bouzid O."/>
            <person name="Broberg A."/>
            <person name="Canback B."/>
            <person name="Coutinho P.M."/>
            <person name="Cullen D."/>
            <person name="Dalman K."/>
            <person name="Deflorio G."/>
            <person name="van Diepen L.T."/>
            <person name="Dunand C."/>
            <person name="Duplessis S."/>
            <person name="Durling M."/>
            <person name="Gonthier P."/>
            <person name="Grimwood J."/>
            <person name="Fossdal C.G."/>
            <person name="Hansson D."/>
            <person name="Henrissat B."/>
            <person name="Hietala A."/>
            <person name="Himmelstrand K."/>
            <person name="Hoffmeister D."/>
            <person name="Hogberg N."/>
            <person name="James T.Y."/>
            <person name="Karlsson M."/>
            <person name="Kohler A."/>
            <person name="Kues U."/>
            <person name="Lee Y.H."/>
            <person name="Lin Y.C."/>
            <person name="Lind M."/>
            <person name="Lindquist E."/>
            <person name="Lombard V."/>
            <person name="Lucas S."/>
            <person name="Lunden K."/>
            <person name="Morin E."/>
            <person name="Murat C."/>
            <person name="Park J."/>
            <person name="Raffaello T."/>
            <person name="Rouze P."/>
            <person name="Salamov A."/>
            <person name="Schmutz J."/>
            <person name="Solheim H."/>
            <person name="Stahlberg J."/>
            <person name="Velez H."/>
            <person name="de Vries R.P."/>
            <person name="Wiebenga A."/>
            <person name="Woodward S."/>
            <person name="Yakovlev I."/>
            <person name="Garbelotto M."/>
            <person name="Martin F."/>
            <person name="Grigoriev I.V."/>
            <person name="Stenlid J."/>
        </authorList>
    </citation>
    <scope>NUCLEOTIDE SEQUENCE [LARGE SCALE GENOMIC DNA]</scope>
    <source>
        <strain evidence="2 3">TC 32-1</strain>
    </source>
</reference>
<dbReference type="GeneID" id="20673989"/>
<keyword evidence="1" id="KW-1133">Transmembrane helix</keyword>
<evidence type="ECO:0000313" key="3">
    <source>
        <dbReference type="Proteomes" id="UP000030671"/>
    </source>
</evidence>
<gene>
    <name evidence="2" type="ORF">HETIRDRAFT_424613</name>
</gene>
<dbReference type="EMBL" id="KI925455">
    <property type="protein sequence ID" value="ETW85237.1"/>
    <property type="molecule type" value="Genomic_DNA"/>
</dbReference>
<keyword evidence="1" id="KW-0812">Transmembrane</keyword>
<dbReference type="HOGENOM" id="CLU_1107252_0_0_1"/>
<feature type="transmembrane region" description="Helical" evidence="1">
    <location>
        <begin position="30"/>
        <end position="51"/>
    </location>
</feature>
<name>W4KHC4_HETIT</name>
<dbReference type="Proteomes" id="UP000030671">
    <property type="component" value="Unassembled WGS sequence"/>
</dbReference>
<dbReference type="InParanoid" id="W4KHC4"/>
<protein>
    <submittedName>
        <fullName evidence="2">Uncharacterized protein</fullName>
    </submittedName>
</protein>
<evidence type="ECO:0000313" key="2">
    <source>
        <dbReference type="EMBL" id="ETW85237.1"/>
    </source>
</evidence>
<evidence type="ECO:0000256" key="1">
    <source>
        <dbReference type="SAM" id="Phobius"/>
    </source>
</evidence>
<sequence>MSGFCLACLGCGLLAFCCLLWSFYVPWSLFLSPCSSIFSGLLSYSAALVYLGDGLGRAPPHTYFKLQEIGSVRGRQSPILSRPHVLHSQCADIMPLQLFSLAYIYLWSHLLQDLDQWKALRLQATTPTSLAQDDPARDGVVNEGMSIVLYLSKDILVLSPGPRLTSLAGLALLFFVASLLHAPEEGEHSSIRDIATCAVQSKAALTASASTSKAITGRHSSGANFNLSSYIHLRPQGFKSSDVFFIAQNNP</sequence>
<accession>W4KHC4</accession>
<dbReference type="KEGG" id="hir:HETIRDRAFT_424613"/>
<dbReference type="AlphaFoldDB" id="W4KHC4"/>
<dbReference type="RefSeq" id="XP_009542110.1">
    <property type="nucleotide sequence ID" value="XM_009543815.1"/>
</dbReference>
<keyword evidence="3" id="KW-1185">Reference proteome</keyword>
<proteinExistence type="predicted"/>
<keyword evidence="1" id="KW-0472">Membrane</keyword>